<dbReference type="RefSeq" id="WP_151052482.1">
    <property type="nucleotide sequence ID" value="NZ_CP031700.1"/>
</dbReference>
<keyword evidence="4" id="KW-1003">Cell membrane</keyword>
<dbReference type="GO" id="GO:0005524">
    <property type="term" value="F:ATP binding"/>
    <property type="evidence" value="ECO:0007669"/>
    <property type="project" value="UniProtKB-KW"/>
</dbReference>
<evidence type="ECO:0000313" key="10">
    <source>
        <dbReference type="Proteomes" id="UP000325713"/>
    </source>
</evidence>
<dbReference type="FunFam" id="3.40.50.300:FF:000020">
    <property type="entry name" value="Amino acid ABC transporter ATP-binding component"/>
    <property type="match status" value="1"/>
</dbReference>
<dbReference type="InterPro" id="IPR017871">
    <property type="entry name" value="ABC_transporter-like_CS"/>
</dbReference>
<proteinExistence type="inferred from homology"/>
<dbReference type="GO" id="GO:0005886">
    <property type="term" value="C:plasma membrane"/>
    <property type="evidence" value="ECO:0007669"/>
    <property type="project" value="UniProtKB-SubCell"/>
</dbReference>
<evidence type="ECO:0000313" key="9">
    <source>
        <dbReference type="EMBL" id="QEY26834.1"/>
    </source>
</evidence>
<name>A0A5J6PX22_9NEIS</name>
<keyword evidence="5" id="KW-0547">Nucleotide-binding</keyword>
<evidence type="ECO:0000256" key="1">
    <source>
        <dbReference type="ARBA" id="ARBA00004202"/>
    </source>
</evidence>
<dbReference type="AlphaFoldDB" id="A0A5J6PX22"/>
<dbReference type="Pfam" id="PF00005">
    <property type="entry name" value="ABC_tran"/>
    <property type="match status" value="1"/>
</dbReference>
<dbReference type="InterPro" id="IPR027417">
    <property type="entry name" value="P-loop_NTPase"/>
</dbReference>
<dbReference type="GO" id="GO:0016887">
    <property type="term" value="F:ATP hydrolysis activity"/>
    <property type="evidence" value="ECO:0007669"/>
    <property type="project" value="InterPro"/>
</dbReference>
<evidence type="ECO:0000256" key="4">
    <source>
        <dbReference type="ARBA" id="ARBA00022475"/>
    </source>
</evidence>
<feature type="domain" description="ABC transporter" evidence="8">
    <location>
        <begin position="2"/>
        <end position="243"/>
    </location>
</feature>
<dbReference type="InterPro" id="IPR050086">
    <property type="entry name" value="MetN_ABC_transporter-like"/>
</dbReference>
<dbReference type="GO" id="GO:0015424">
    <property type="term" value="F:ABC-type amino acid transporter activity"/>
    <property type="evidence" value="ECO:0007669"/>
    <property type="project" value="InterPro"/>
</dbReference>
<keyword evidence="6 9" id="KW-0067">ATP-binding</keyword>
<comment type="similarity">
    <text evidence="2">Belongs to the ABC transporter superfamily.</text>
</comment>
<evidence type="ECO:0000259" key="8">
    <source>
        <dbReference type="PROSITE" id="PS50893"/>
    </source>
</evidence>
<dbReference type="OrthoDB" id="9802264at2"/>
<evidence type="ECO:0000256" key="6">
    <source>
        <dbReference type="ARBA" id="ARBA00022840"/>
    </source>
</evidence>
<dbReference type="CDD" id="cd03262">
    <property type="entry name" value="ABC_HisP_GlnQ"/>
    <property type="match status" value="1"/>
</dbReference>
<evidence type="ECO:0000256" key="7">
    <source>
        <dbReference type="ARBA" id="ARBA00023136"/>
    </source>
</evidence>
<dbReference type="PANTHER" id="PTHR43166">
    <property type="entry name" value="AMINO ACID IMPORT ATP-BINDING PROTEIN"/>
    <property type="match status" value="1"/>
</dbReference>
<gene>
    <name evidence="9" type="ORF">D0T92_10030</name>
</gene>
<organism evidence="9 10">
    <name type="scientific">Neisseria zalophi</name>
    <dbReference type="NCBI Taxonomy" id="640030"/>
    <lineage>
        <taxon>Bacteria</taxon>
        <taxon>Pseudomonadati</taxon>
        <taxon>Pseudomonadota</taxon>
        <taxon>Betaproteobacteria</taxon>
        <taxon>Neisseriales</taxon>
        <taxon>Neisseriaceae</taxon>
        <taxon>Neisseria</taxon>
    </lineage>
</organism>
<reference evidence="9 10" key="1">
    <citation type="submission" date="2018-08" db="EMBL/GenBank/DDBJ databases">
        <title>Neisseria zalophi ATCC BAA-2455 complete genome.</title>
        <authorList>
            <person name="Veseli I.A."/>
            <person name="Buttler R."/>
            <person name="Mascarenhas dos Santos A.C."/>
            <person name="Pombert J.-F."/>
        </authorList>
    </citation>
    <scope>NUCLEOTIDE SEQUENCE [LARGE SCALE GENOMIC DNA]</scope>
    <source>
        <strain evidence="9 10">ATCC BAA-2455</strain>
    </source>
</reference>
<evidence type="ECO:0000256" key="3">
    <source>
        <dbReference type="ARBA" id="ARBA00022448"/>
    </source>
</evidence>
<dbReference type="Proteomes" id="UP000325713">
    <property type="component" value="Chromosome"/>
</dbReference>
<evidence type="ECO:0000256" key="5">
    <source>
        <dbReference type="ARBA" id="ARBA00022741"/>
    </source>
</evidence>
<comment type="subcellular location">
    <subcellularLocation>
        <location evidence="1">Cell membrane</location>
        <topology evidence="1">Peripheral membrane protein</topology>
    </subcellularLocation>
</comment>
<dbReference type="SMART" id="SM00382">
    <property type="entry name" value="AAA"/>
    <property type="match status" value="1"/>
</dbReference>
<dbReference type="EMBL" id="CP031700">
    <property type="protein sequence ID" value="QEY26834.1"/>
    <property type="molecule type" value="Genomic_DNA"/>
</dbReference>
<accession>A0A5J6PX22</accession>
<keyword evidence="10" id="KW-1185">Reference proteome</keyword>
<keyword evidence="7" id="KW-0472">Membrane</keyword>
<dbReference type="InterPro" id="IPR030679">
    <property type="entry name" value="ABC_ATPase_HisP-typ"/>
</dbReference>
<sequence length="257" mass="28406">MIKIRNIHKAFGDNAILRGIDLDIEKGSVVVILGPSGSGKTTFLRCLNALETPQQGKVVFDGHQPLEIDFSHKLSKKEILALRRKSGMVFQQYNLFPHKTALENVMEGPVVVQGKAPADAKREAAALLEKVGLADKVDLYPHQLSGGQQQRVGIARALAIQPDLMLFDEPTSALDPELVQDVLNTMKELADEGWTMVVVTHEIKFAMEVADVVVVMDGGVIVEKGSPQTLFLNPQHERTKRFLQQINIPRPEADYVI</sequence>
<dbReference type="PIRSF" id="PIRSF039085">
    <property type="entry name" value="ABC_ATPase_HisP"/>
    <property type="match status" value="1"/>
</dbReference>
<dbReference type="PROSITE" id="PS00211">
    <property type="entry name" value="ABC_TRANSPORTER_1"/>
    <property type="match status" value="1"/>
</dbReference>
<dbReference type="InterPro" id="IPR003593">
    <property type="entry name" value="AAA+_ATPase"/>
</dbReference>
<dbReference type="KEGG" id="nzl:D0T92_10030"/>
<dbReference type="PANTHER" id="PTHR43166:SF35">
    <property type="entry name" value="L-CYSTINE IMPORT ATP-BINDING PROTEIN TCYN"/>
    <property type="match status" value="1"/>
</dbReference>
<dbReference type="PROSITE" id="PS50893">
    <property type="entry name" value="ABC_TRANSPORTER_2"/>
    <property type="match status" value="1"/>
</dbReference>
<dbReference type="SUPFAM" id="SSF52540">
    <property type="entry name" value="P-loop containing nucleoside triphosphate hydrolases"/>
    <property type="match status" value="1"/>
</dbReference>
<dbReference type="InterPro" id="IPR003439">
    <property type="entry name" value="ABC_transporter-like_ATP-bd"/>
</dbReference>
<dbReference type="Gene3D" id="3.40.50.300">
    <property type="entry name" value="P-loop containing nucleotide triphosphate hydrolases"/>
    <property type="match status" value="1"/>
</dbReference>
<keyword evidence="3" id="KW-0813">Transport</keyword>
<protein>
    <submittedName>
        <fullName evidence="9">Amino acid ABC transporter ATP-binding protein</fullName>
    </submittedName>
</protein>
<evidence type="ECO:0000256" key="2">
    <source>
        <dbReference type="ARBA" id="ARBA00005417"/>
    </source>
</evidence>